<dbReference type="PROSITE" id="PS50005">
    <property type="entry name" value="TPR"/>
    <property type="match status" value="1"/>
</dbReference>
<dbReference type="SUPFAM" id="SSF48452">
    <property type="entry name" value="TPR-like"/>
    <property type="match status" value="1"/>
</dbReference>
<dbReference type="PANTHER" id="PTHR44943">
    <property type="entry name" value="CELLULOSE SYNTHASE OPERON PROTEIN C"/>
    <property type="match status" value="1"/>
</dbReference>
<dbReference type="Gene3D" id="2.40.170.20">
    <property type="entry name" value="TonB-dependent receptor, beta-barrel domain"/>
    <property type="match status" value="2"/>
</dbReference>
<evidence type="ECO:0000256" key="2">
    <source>
        <dbReference type="ARBA" id="ARBA00022737"/>
    </source>
</evidence>
<dbReference type="Pfam" id="PF00593">
    <property type="entry name" value="TonB_dep_Rec_b-barrel"/>
    <property type="match status" value="1"/>
</dbReference>
<evidence type="ECO:0000313" key="9">
    <source>
        <dbReference type="EMBL" id="SDT85744.1"/>
    </source>
</evidence>
<dbReference type="InterPro" id="IPR019734">
    <property type="entry name" value="TPR_rpt"/>
</dbReference>
<keyword evidence="10" id="KW-1185">Reference proteome</keyword>
<dbReference type="Proteomes" id="UP000182882">
    <property type="component" value="Unassembled WGS sequence"/>
</dbReference>
<evidence type="ECO:0000256" key="5">
    <source>
        <dbReference type="ARBA" id="ARBA00023237"/>
    </source>
</evidence>
<dbReference type="Pfam" id="PF13432">
    <property type="entry name" value="TPR_16"/>
    <property type="match status" value="1"/>
</dbReference>
<evidence type="ECO:0000256" key="3">
    <source>
        <dbReference type="ARBA" id="ARBA00022803"/>
    </source>
</evidence>
<feature type="domain" description="FecR protein" evidence="8">
    <location>
        <begin position="82"/>
        <end position="174"/>
    </location>
</feature>
<evidence type="ECO:0000256" key="6">
    <source>
        <dbReference type="PROSITE-ProRule" id="PRU00339"/>
    </source>
</evidence>
<dbReference type="GO" id="GO:0009279">
    <property type="term" value="C:cell outer membrane"/>
    <property type="evidence" value="ECO:0007669"/>
    <property type="project" value="UniProtKB-SubCell"/>
</dbReference>
<dbReference type="Gene3D" id="2.60.120.1440">
    <property type="match status" value="1"/>
</dbReference>
<dbReference type="InterPro" id="IPR036942">
    <property type="entry name" value="Beta-barrel_TonB_sf"/>
</dbReference>
<evidence type="ECO:0000256" key="4">
    <source>
        <dbReference type="ARBA" id="ARBA00023136"/>
    </source>
</evidence>
<gene>
    <name evidence="9" type="ORF">SAMN05216406_10548</name>
</gene>
<evidence type="ECO:0000313" key="10">
    <source>
        <dbReference type="Proteomes" id="UP000182882"/>
    </source>
</evidence>
<dbReference type="Pfam" id="PF13174">
    <property type="entry name" value="TPR_6"/>
    <property type="match status" value="1"/>
</dbReference>
<dbReference type="InterPro" id="IPR006860">
    <property type="entry name" value="FecR"/>
</dbReference>
<dbReference type="Pfam" id="PF13181">
    <property type="entry name" value="TPR_8"/>
    <property type="match status" value="1"/>
</dbReference>
<proteinExistence type="predicted"/>
<feature type="domain" description="TonB-dependent receptor-like beta-barrel" evidence="7">
    <location>
        <begin position="678"/>
        <end position="1062"/>
    </location>
</feature>
<feature type="repeat" description="TPR" evidence="6">
    <location>
        <begin position="334"/>
        <end position="367"/>
    </location>
</feature>
<name>A0A1H2DSH7_9PROT</name>
<dbReference type="Pfam" id="PF04773">
    <property type="entry name" value="FecR"/>
    <property type="match status" value="1"/>
</dbReference>
<comment type="subcellular location">
    <subcellularLocation>
        <location evidence="1">Cell outer membrane</location>
    </subcellularLocation>
</comment>
<dbReference type="PANTHER" id="PTHR44943:SF8">
    <property type="entry name" value="TPR REPEAT-CONTAINING PROTEIN MJ0263"/>
    <property type="match status" value="1"/>
</dbReference>
<keyword evidence="5" id="KW-0998">Cell outer membrane</keyword>
<keyword evidence="2" id="KW-0677">Repeat</keyword>
<dbReference type="EMBL" id="FNLN01000005">
    <property type="protein sequence ID" value="SDT85744.1"/>
    <property type="molecule type" value="Genomic_DNA"/>
</dbReference>
<dbReference type="InterPro" id="IPR000531">
    <property type="entry name" value="Beta-barrel_TonB"/>
</dbReference>
<dbReference type="SUPFAM" id="SSF81901">
    <property type="entry name" value="HCP-like"/>
    <property type="match status" value="1"/>
</dbReference>
<evidence type="ECO:0000256" key="1">
    <source>
        <dbReference type="ARBA" id="ARBA00004442"/>
    </source>
</evidence>
<dbReference type="Gene3D" id="1.25.40.10">
    <property type="entry name" value="Tetratricopeptide repeat domain"/>
    <property type="match status" value="2"/>
</dbReference>
<dbReference type="KEGG" id="nur:ATY38_06070"/>
<accession>A0A1H2DSH7</accession>
<dbReference type="AlphaFoldDB" id="A0A1H2DSH7"/>
<protein>
    <submittedName>
        <fullName evidence="9">FecR family protein</fullName>
    </submittedName>
</protein>
<dbReference type="InterPro" id="IPR011990">
    <property type="entry name" value="TPR-like_helical_dom_sf"/>
</dbReference>
<dbReference type="SMART" id="SM00028">
    <property type="entry name" value="TPR"/>
    <property type="match status" value="8"/>
</dbReference>
<organism evidence="9 10">
    <name type="scientific">Nitrosomonas ureae</name>
    <dbReference type="NCBI Taxonomy" id="44577"/>
    <lineage>
        <taxon>Bacteria</taxon>
        <taxon>Pseudomonadati</taxon>
        <taxon>Pseudomonadota</taxon>
        <taxon>Betaproteobacteria</taxon>
        <taxon>Nitrosomonadales</taxon>
        <taxon>Nitrosomonadaceae</taxon>
        <taxon>Nitrosomonas</taxon>
    </lineage>
</organism>
<keyword evidence="3 6" id="KW-0802">TPR repeat</keyword>
<evidence type="ECO:0000259" key="7">
    <source>
        <dbReference type="Pfam" id="PF00593"/>
    </source>
</evidence>
<dbReference type="InterPro" id="IPR051685">
    <property type="entry name" value="Ycf3/AcsC/BcsC/TPR_MFPF"/>
</dbReference>
<sequence length="1098" mass="123942">MNICCPGLLRRRFGKASGLMLILTTILLPLSHTGLLHASATCTVETAHARIVSVQGVIEIKRIQEKAWQSASMDTLLCGGDMIRSRSHSRAGLRLNNDSMLRLDQKSSIIFPAVQEDKNISLLDFIEGAIHIITRTPKPFRIRTPFVNASVDGTEFLVSVHGDDAEVVVYEGKVSVSNDRGQLALNDHEAATIHKGQAPQKEIIIFPIDAVQWALHYPTILDYWQDRGIQGIDALIHQASQLLNTGQVEEAQTIIQRVLQQEPDNSDAYAILTVIAVVQTNKDQALRLATKAVTRNPESAAAQLALSYVQQAHFEIEAALKSVQQAMLLDPRHALAWARIAELQMSLGELEQARQAAQQAVRLNPALSKTQTILGFARLLQLETQTARAIFQHAIELDQTDPMPRLGLGIALIREGDLEAGRIELEIAVSLDPANSLMRSYLGKAYFEEKRYPLSSTQFDLAKERDPKDPTPWLYDGIQKQTQNRPVEALRDIQKSIELNNNRAVYRSKFLLDRDEAARGSSLARIFENLGFEKRAIMETAKSLSFDPANHSAHRFLSDTYANIPRHEAARVSELLQAQLLQPINVNPVQPHMAVADLNIINNTGPSNPGFNEFTPLMERSKTQLVTSGVVGNNSSLGNEVVFSKFNERTSISLGQFHYETNGFRTNNDQNHDILNAFVQHALTSKLNLQAEVRTRSTHHGYLLQDFDRDSADPNALQNRWRRNINEDTVRVGARYDLSPNQSIITSSQYSDRKNESLGERVLKTNSEKIEGYQTEIQYQFRSSWFNLLAGSGVYRLNVDPTIELHSSVNTIQCCENFGRNKTNGYVYSNLNLHPDLNATVGFSYDSYKEREYTIDGFNPKFGLQWNVTNYVRLRMAWLETVKAPLTAHQTIEPTQIAGFNQLFDDFNGTKSRRIGIGIDTHFRDKLFSGFEISDRDLSVPIHLPTSVSLYDQKESLIRAYLYGLLHKRWTARSEIQFEKFSRNEINGNPHLIDTLTLPTGIDYFNPNGFFANLTGTFIHQKVDRTGKQDNEGTDKTFLVDASIGYRLPKRRGMVSLEARNLFDEFFLYRTTNFITPEQVGPRFIPERTIFARITLNF</sequence>
<reference evidence="10" key="1">
    <citation type="submission" date="2016-10" db="EMBL/GenBank/DDBJ databases">
        <authorList>
            <person name="Varghese N."/>
            <person name="Submissions S."/>
        </authorList>
    </citation>
    <scope>NUCLEOTIDE SEQUENCE [LARGE SCALE GENOMIC DNA]</scope>
    <source>
        <strain evidence="10">Nm10</strain>
    </source>
</reference>
<keyword evidence="4" id="KW-0472">Membrane</keyword>
<evidence type="ECO:0000259" key="8">
    <source>
        <dbReference type="Pfam" id="PF04773"/>
    </source>
</evidence>
<dbReference type="SUPFAM" id="SSF56935">
    <property type="entry name" value="Porins"/>
    <property type="match status" value="1"/>
</dbReference>